<dbReference type="InterPro" id="IPR037185">
    <property type="entry name" value="EmrE-like"/>
</dbReference>
<feature type="transmembrane region" description="Helical" evidence="6">
    <location>
        <begin position="278"/>
        <end position="297"/>
    </location>
</feature>
<evidence type="ECO:0000256" key="5">
    <source>
        <dbReference type="ARBA" id="ARBA00023136"/>
    </source>
</evidence>
<dbReference type="Proteomes" id="UP001386437">
    <property type="component" value="Unassembled WGS sequence"/>
</dbReference>
<keyword evidence="5 6" id="KW-0472">Membrane</keyword>
<evidence type="ECO:0000256" key="4">
    <source>
        <dbReference type="ARBA" id="ARBA00022989"/>
    </source>
</evidence>
<evidence type="ECO:0000259" key="7">
    <source>
        <dbReference type="Pfam" id="PF00892"/>
    </source>
</evidence>
<feature type="transmembrane region" description="Helical" evidence="6">
    <location>
        <begin position="158"/>
        <end position="179"/>
    </location>
</feature>
<reference evidence="8 9" key="1">
    <citation type="journal article" date="2022" name="Arch. Microbiol.">
        <title>Paraburkholderia bengalensis sp. nov. isolated from roots of Oryza sativa, IR64.</title>
        <authorList>
            <person name="Nag P."/>
            <person name="Mondal N."/>
            <person name="Sarkar J."/>
            <person name="Das S."/>
        </authorList>
    </citation>
    <scope>NUCLEOTIDE SEQUENCE [LARGE SCALE GENOMIC DNA]</scope>
    <source>
        <strain evidence="8 9">IR64_4_BI</strain>
    </source>
</reference>
<evidence type="ECO:0000313" key="9">
    <source>
        <dbReference type="Proteomes" id="UP001386437"/>
    </source>
</evidence>
<keyword evidence="2" id="KW-1003">Cell membrane</keyword>
<feature type="transmembrane region" description="Helical" evidence="6">
    <location>
        <begin position="253"/>
        <end position="272"/>
    </location>
</feature>
<evidence type="ECO:0000256" key="6">
    <source>
        <dbReference type="SAM" id="Phobius"/>
    </source>
</evidence>
<evidence type="ECO:0000256" key="3">
    <source>
        <dbReference type="ARBA" id="ARBA00022692"/>
    </source>
</evidence>
<dbReference type="EMBL" id="JACFYJ010000200">
    <property type="protein sequence ID" value="MEI6003397.1"/>
    <property type="molecule type" value="Genomic_DNA"/>
</dbReference>
<feature type="transmembrane region" description="Helical" evidence="6">
    <location>
        <begin position="101"/>
        <end position="122"/>
    </location>
</feature>
<feature type="transmembrane region" description="Helical" evidence="6">
    <location>
        <begin position="222"/>
        <end position="241"/>
    </location>
</feature>
<dbReference type="InterPro" id="IPR000620">
    <property type="entry name" value="EamA_dom"/>
</dbReference>
<feature type="transmembrane region" description="Helical" evidence="6">
    <location>
        <begin position="191"/>
        <end position="210"/>
    </location>
</feature>
<evidence type="ECO:0000256" key="2">
    <source>
        <dbReference type="ARBA" id="ARBA00022475"/>
    </source>
</evidence>
<dbReference type="PANTHER" id="PTHR32322:SF18">
    <property type="entry name" value="S-ADENOSYLMETHIONINE_S-ADENOSYLHOMOCYSTEINE TRANSPORTER"/>
    <property type="match status" value="1"/>
</dbReference>
<evidence type="ECO:0000313" key="8">
    <source>
        <dbReference type="EMBL" id="MEI6003397.1"/>
    </source>
</evidence>
<keyword evidence="4 6" id="KW-1133">Transmembrane helix</keyword>
<feature type="transmembrane region" description="Helical" evidence="6">
    <location>
        <begin position="129"/>
        <end position="146"/>
    </location>
</feature>
<protein>
    <submittedName>
        <fullName evidence="8">DMT family transporter</fullName>
    </submittedName>
</protein>
<evidence type="ECO:0000256" key="1">
    <source>
        <dbReference type="ARBA" id="ARBA00004651"/>
    </source>
</evidence>
<feature type="domain" description="EamA" evidence="7">
    <location>
        <begin position="161"/>
        <end position="293"/>
    </location>
</feature>
<feature type="domain" description="EamA" evidence="7">
    <location>
        <begin position="13"/>
        <end position="146"/>
    </location>
</feature>
<accession>A0ABU8J6N7</accession>
<dbReference type="SUPFAM" id="SSF103481">
    <property type="entry name" value="Multidrug resistance efflux transporter EmrE"/>
    <property type="match status" value="2"/>
</dbReference>
<dbReference type="PANTHER" id="PTHR32322">
    <property type="entry name" value="INNER MEMBRANE TRANSPORTER"/>
    <property type="match status" value="1"/>
</dbReference>
<sequence length="320" mass="34369">MDRPEAHPLSSKLAVLLFALVVLSWALTWTVTKFIVVQVTPLWAIAIRCAIASVALFFIQLVRGQLILPKLGDLPVLLTVSVLHMVAFSTLVALGLKFVPLGRSIVLGYTTPLWVAPGAWLFLKERPTLRQLGGIVLGLIGLALMFNPRDFKSDNTDALLGNGVILIAAFFWAANILYVRAHRWVSTPFQLLFWQTFLAGCVLVTLAITLDGVPHISWSVKLAAAFLFSGLCGTALAYWAMSMVNRSLPATTTSLGLLATPVVGVVCSVIGLGETITASLAISMITILGGIALGLPLRINLSSRFASVSQNPGAGERLRR</sequence>
<gene>
    <name evidence="8" type="ORF">H3V53_41905</name>
</gene>
<feature type="transmembrane region" description="Helical" evidence="6">
    <location>
        <begin position="42"/>
        <end position="62"/>
    </location>
</feature>
<keyword evidence="3 6" id="KW-0812">Transmembrane</keyword>
<proteinExistence type="predicted"/>
<dbReference type="RefSeq" id="WP_336602934.1">
    <property type="nucleotide sequence ID" value="NZ_JACFYJ010000200.1"/>
</dbReference>
<comment type="caution">
    <text evidence="8">The sequence shown here is derived from an EMBL/GenBank/DDBJ whole genome shotgun (WGS) entry which is preliminary data.</text>
</comment>
<dbReference type="InterPro" id="IPR050638">
    <property type="entry name" value="AA-Vitamin_Transporters"/>
</dbReference>
<dbReference type="Pfam" id="PF00892">
    <property type="entry name" value="EamA"/>
    <property type="match status" value="2"/>
</dbReference>
<feature type="transmembrane region" description="Helical" evidence="6">
    <location>
        <begin position="74"/>
        <end position="95"/>
    </location>
</feature>
<organism evidence="8 9">
    <name type="scientific">Paraburkholderia bengalensis</name>
    <dbReference type="NCBI Taxonomy" id="2747562"/>
    <lineage>
        <taxon>Bacteria</taxon>
        <taxon>Pseudomonadati</taxon>
        <taxon>Pseudomonadota</taxon>
        <taxon>Betaproteobacteria</taxon>
        <taxon>Burkholderiales</taxon>
        <taxon>Burkholderiaceae</taxon>
        <taxon>Paraburkholderia</taxon>
    </lineage>
</organism>
<name>A0ABU8J6N7_9BURK</name>
<comment type="subcellular location">
    <subcellularLocation>
        <location evidence="1">Cell membrane</location>
        <topology evidence="1">Multi-pass membrane protein</topology>
    </subcellularLocation>
</comment>
<keyword evidence="9" id="KW-1185">Reference proteome</keyword>
<feature type="transmembrane region" description="Helical" evidence="6">
    <location>
        <begin position="12"/>
        <end position="36"/>
    </location>
</feature>